<dbReference type="BioCyc" id="SONE211586:G1GMP-2736-MONOMER"/>
<feature type="compositionally biased region" description="Low complexity" evidence="1">
    <location>
        <begin position="83"/>
        <end position="94"/>
    </location>
</feature>
<proteinExistence type="predicted"/>
<dbReference type="HOGENOM" id="CLU_2384531_0_0_6"/>
<gene>
    <name evidence="2" type="ordered locus">SO_2962</name>
</gene>
<organism evidence="2 3">
    <name type="scientific">Shewanella oneidensis (strain ATCC 700550 / JCM 31522 / CIP 106686 / LMG 19005 / NCIMB 14063 / MR-1)</name>
    <dbReference type="NCBI Taxonomy" id="211586"/>
    <lineage>
        <taxon>Bacteria</taxon>
        <taxon>Pseudomonadati</taxon>
        <taxon>Pseudomonadota</taxon>
        <taxon>Gammaproteobacteria</taxon>
        <taxon>Alteromonadales</taxon>
        <taxon>Shewanellaceae</taxon>
        <taxon>Shewanella</taxon>
    </lineage>
</organism>
<keyword evidence="3" id="KW-1185">Reference proteome</keyword>
<reference evidence="2 3" key="2">
    <citation type="journal article" date="2005" name="Proteomics">
        <title>Global detection and characterization of hypothetical proteins in Shewanella oneidensis MR-1 using LC-MS based proteomics.</title>
        <authorList>
            <person name="Elias D.A."/>
            <person name="Monroe M.E."/>
            <person name="Marshall M.J."/>
            <person name="Romine M.F."/>
            <person name="Belieav A.S."/>
            <person name="Fredrickson J.K."/>
            <person name="Anderson G.A."/>
            <person name="Smith R.D."/>
            <person name="Lipton M.S."/>
        </authorList>
    </citation>
    <scope>NUCLEOTIDE SEQUENCE [LARGE SCALE GENOMIC DNA]</scope>
    <source>
        <strain evidence="3">ATCC 700550 / JCM 31522 / CIP 106686 / LMG 19005 / NCIMB 14063 / MR-1</strain>
    </source>
</reference>
<dbReference type="EMBL" id="AE014299">
    <property type="protein sequence ID" value="AAN55975.1"/>
    <property type="molecule type" value="Genomic_DNA"/>
</dbReference>
<feature type="region of interest" description="Disordered" evidence="1">
    <location>
        <begin position="48"/>
        <end position="94"/>
    </location>
</feature>
<reference evidence="2 3" key="4">
    <citation type="journal article" date="2011" name="BMC Genomics">
        <title>Genome-wide protein localization prediction strategies for gram negative bacteria.</title>
        <authorList>
            <person name="Romine M.F."/>
        </authorList>
    </citation>
    <scope>NUCLEOTIDE SEQUENCE [LARGE SCALE GENOMIC DNA]</scope>
    <source>
        <strain evidence="3">ATCC 700550 / JCM 31522 / CIP 106686 / LMG 19005 / NCIMB 14063 / MR-1</strain>
    </source>
</reference>
<feature type="compositionally biased region" description="Basic and acidic residues" evidence="1">
    <location>
        <begin position="52"/>
        <end position="82"/>
    </location>
</feature>
<sequence>MAKLLAIALKSFYLDNEVKTTSSKPFEVDEHHFNELKHNGLVELAPEQATEADAKADAEAKEKEEADAKAAAEAKEKEEADAKAAAAAAKKAKA</sequence>
<name>Q8ED09_SHEON</name>
<evidence type="ECO:0000256" key="1">
    <source>
        <dbReference type="SAM" id="MobiDB-lite"/>
    </source>
</evidence>
<dbReference type="OrthoDB" id="9959191at2"/>
<dbReference type="RefSeq" id="WP_011072866.1">
    <property type="nucleotide sequence ID" value="NC_004347.2"/>
</dbReference>
<dbReference type="STRING" id="211586.SO_2962"/>
<reference evidence="2 3" key="3">
    <citation type="journal article" date="2008" name="Appl. Environ. Microbiol.">
        <title>Identification of mobile elements and pseudogenes in the Shewanella oneidensis MR-1 genome.</title>
        <authorList>
            <person name="Romine M.F."/>
            <person name="Carlson T.S."/>
            <person name="Norbeck A.D."/>
            <person name="McCue L.A."/>
            <person name="Lipton M.S."/>
        </authorList>
    </citation>
    <scope>NUCLEOTIDE SEQUENCE [LARGE SCALE GENOMIC DNA]</scope>
    <source>
        <strain evidence="3">ATCC 700550 / JCM 31522 / CIP 106686 / LMG 19005 / NCIMB 14063 / MR-1</strain>
    </source>
</reference>
<reference evidence="2 3" key="1">
    <citation type="journal article" date="2002" name="Nat. Biotechnol.">
        <title>Genome sequence of the dissimilatory metal ion-reducing bacterium Shewanella oneidensis.</title>
        <authorList>
            <person name="Heidelberg J.F."/>
            <person name="Paulsen I.T."/>
            <person name="Nelson K.E."/>
            <person name="Gaidos E.J."/>
            <person name="Nelson W.C."/>
            <person name="Read T.D."/>
            <person name="Eisen J.A."/>
            <person name="Seshadri R."/>
            <person name="Ward N."/>
            <person name="Methe B."/>
            <person name="Clayton R.A."/>
            <person name="Meyer T."/>
            <person name="Tsapin A."/>
            <person name="Scott J."/>
            <person name="Beanan M."/>
            <person name="Brinkac L."/>
            <person name="Daugherty S."/>
            <person name="DeBoy R.T."/>
            <person name="Dodson R.J."/>
            <person name="Durkin A.S."/>
            <person name="Haft D.H."/>
            <person name="Kolonay J.F."/>
            <person name="Madupu R."/>
            <person name="Peterson J.D."/>
            <person name="Umayam L.A."/>
            <person name="White O."/>
            <person name="Wolf A.M."/>
            <person name="Vamathevan J."/>
            <person name="Weidman J."/>
            <person name="Impraim M."/>
            <person name="Lee K."/>
            <person name="Berry K."/>
            <person name="Lee C."/>
            <person name="Mueller J."/>
            <person name="Khouri H."/>
            <person name="Gill J."/>
            <person name="Utterback T.R."/>
            <person name="McDonald L.A."/>
            <person name="Feldblyum T.V."/>
            <person name="Smith H.O."/>
            <person name="Venter J.C."/>
            <person name="Nealson K.H."/>
            <person name="Fraser C.M."/>
        </authorList>
    </citation>
    <scope>NUCLEOTIDE SEQUENCE [LARGE SCALE GENOMIC DNA]</scope>
    <source>
        <strain evidence="3">ATCC 700550 / JCM 31522 / CIP 106686 / LMG 19005 / NCIMB 14063 / MR-1</strain>
    </source>
</reference>
<dbReference type="PaxDb" id="211586-SO_2962"/>
<accession>Q8ED09</accession>
<dbReference type="Proteomes" id="UP000008186">
    <property type="component" value="Chromosome"/>
</dbReference>
<dbReference type="PATRIC" id="fig|211586.12.peg.2859"/>
<protein>
    <submittedName>
        <fullName evidence="2">Lambda phage helical domain protein</fullName>
    </submittedName>
</protein>
<dbReference type="KEGG" id="son:SO_2962"/>
<evidence type="ECO:0000313" key="3">
    <source>
        <dbReference type="Proteomes" id="UP000008186"/>
    </source>
</evidence>
<dbReference type="AlphaFoldDB" id="Q8ED09"/>
<evidence type="ECO:0000313" key="2">
    <source>
        <dbReference type="EMBL" id="AAN55975.1"/>
    </source>
</evidence>